<dbReference type="RefSeq" id="XP_043035532.1">
    <property type="nucleotide sequence ID" value="XM_043180952.1"/>
</dbReference>
<protein>
    <submittedName>
        <fullName evidence="1">Uncharacterized protein</fullName>
    </submittedName>
</protein>
<reference evidence="1" key="1">
    <citation type="submission" date="2020-11" db="EMBL/GenBank/DDBJ databases">
        <title>Adaptations for nitrogen fixation in a non-lichenized fungal sporocarp promotes dispersal by wood-feeding termites.</title>
        <authorList>
            <consortium name="DOE Joint Genome Institute"/>
            <person name="Koch R.A."/>
            <person name="Yoon G."/>
            <person name="Arayal U."/>
            <person name="Lail K."/>
            <person name="Amirebrahimi M."/>
            <person name="Labutti K."/>
            <person name="Lipzen A."/>
            <person name="Riley R."/>
            <person name="Barry K."/>
            <person name="Henrissat B."/>
            <person name="Grigoriev I.V."/>
            <person name="Herr J.R."/>
            <person name="Aime M.C."/>
        </authorList>
    </citation>
    <scope>NUCLEOTIDE SEQUENCE</scope>
    <source>
        <strain evidence="1">MCA 3950</strain>
    </source>
</reference>
<evidence type="ECO:0000313" key="1">
    <source>
        <dbReference type="EMBL" id="KAG7442032.1"/>
    </source>
</evidence>
<keyword evidence="2" id="KW-1185">Reference proteome</keyword>
<dbReference type="Proteomes" id="UP000812287">
    <property type="component" value="Unassembled WGS sequence"/>
</dbReference>
<gene>
    <name evidence="1" type="ORF">BT62DRAFT_452752</name>
</gene>
<dbReference type="GeneID" id="66103248"/>
<sequence>MWKLYVKYIITTSILLPLRGRAIANVLYQARSLPSRQSSRLLGNHCVKAHFAIQVMAYDKGHINHQEPSHTALKGRFLVSYIANSMAIGYSPSMMLRLAVCHVVSGTSERWYRTLFCLDDGDIKKPMMASSNHPRGS</sequence>
<evidence type="ECO:0000313" key="2">
    <source>
        <dbReference type="Proteomes" id="UP000812287"/>
    </source>
</evidence>
<comment type="caution">
    <text evidence="1">The sequence shown here is derived from an EMBL/GenBank/DDBJ whole genome shotgun (WGS) entry which is preliminary data.</text>
</comment>
<name>A0A9P7VK88_9AGAR</name>
<accession>A0A9P7VK88</accession>
<dbReference type="EMBL" id="MU250554">
    <property type="protein sequence ID" value="KAG7442032.1"/>
    <property type="molecule type" value="Genomic_DNA"/>
</dbReference>
<proteinExistence type="predicted"/>
<organism evidence="1 2">
    <name type="scientific">Guyanagaster necrorhizus</name>
    <dbReference type="NCBI Taxonomy" id="856835"/>
    <lineage>
        <taxon>Eukaryota</taxon>
        <taxon>Fungi</taxon>
        <taxon>Dikarya</taxon>
        <taxon>Basidiomycota</taxon>
        <taxon>Agaricomycotina</taxon>
        <taxon>Agaricomycetes</taxon>
        <taxon>Agaricomycetidae</taxon>
        <taxon>Agaricales</taxon>
        <taxon>Marasmiineae</taxon>
        <taxon>Physalacriaceae</taxon>
        <taxon>Guyanagaster</taxon>
    </lineage>
</organism>
<dbReference type="AlphaFoldDB" id="A0A9P7VK88"/>